<evidence type="ECO:0000256" key="1">
    <source>
        <dbReference type="ARBA" id="ARBA00022849"/>
    </source>
</evidence>
<dbReference type="PANTHER" id="PTHR43428:SF1">
    <property type="entry name" value="ARSENATE REDUCTASE"/>
    <property type="match status" value="1"/>
</dbReference>
<name>A0A9P1JVN6_9PROT</name>
<evidence type="ECO:0000313" key="4">
    <source>
        <dbReference type="Proteomes" id="UP000007319"/>
    </source>
</evidence>
<gene>
    <name evidence="3" type="ORF">AZOBR_p1120023</name>
</gene>
<keyword evidence="1" id="KW-0059">Arsenical resistance</keyword>
<dbReference type="EMBL" id="HE577328">
    <property type="protein sequence ID" value="CCD00725.1"/>
    <property type="molecule type" value="Genomic_DNA"/>
</dbReference>
<accession>A0A9P1JVN6</accession>
<dbReference type="InterPro" id="IPR036196">
    <property type="entry name" value="Ptyr_pPase_sf"/>
</dbReference>
<dbReference type="GO" id="GO:0046685">
    <property type="term" value="P:response to arsenic-containing substance"/>
    <property type="evidence" value="ECO:0007669"/>
    <property type="project" value="UniProtKB-KW"/>
</dbReference>
<dbReference type="Pfam" id="PF01451">
    <property type="entry name" value="LMWPc"/>
    <property type="match status" value="1"/>
</dbReference>
<evidence type="ECO:0000259" key="2">
    <source>
        <dbReference type="SMART" id="SM00226"/>
    </source>
</evidence>
<geneLocation type="plasmid" evidence="3 4">
    <name>AZOBR_p1</name>
</geneLocation>
<protein>
    <submittedName>
        <fullName evidence="3">Protein-Tyrosine-phosphatase</fullName>
    </submittedName>
</protein>
<dbReference type="SMART" id="SM00226">
    <property type="entry name" value="LMWPc"/>
    <property type="match status" value="1"/>
</dbReference>
<dbReference type="PANTHER" id="PTHR43428">
    <property type="entry name" value="ARSENATE REDUCTASE"/>
    <property type="match status" value="1"/>
</dbReference>
<keyword evidence="3" id="KW-0614">Plasmid</keyword>
<dbReference type="RefSeq" id="WP_014198192.1">
    <property type="nucleotide sequence ID" value="NC_016594.1"/>
</dbReference>
<organism evidence="3 4">
    <name type="scientific">Azospirillum baldaniorum</name>
    <dbReference type="NCBI Taxonomy" id="1064539"/>
    <lineage>
        <taxon>Bacteria</taxon>
        <taxon>Pseudomonadati</taxon>
        <taxon>Pseudomonadota</taxon>
        <taxon>Alphaproteobacteria</taxon>
        <taxon>Rhodospirillales</taxon>
        <taxon>Azospirillaceae</taxon>
        <taxon>Azospirillum</taxon>
    </lineage>
</organism>
<dbReference type="AlphaFoldDB" id="A0A9P1JVN6"/>
<evidence type="ECO:0000313" key="3">
    <source>
        <dbReference type="EMBL" id="CCD00725.1"/>
    </source>
</evidence>
<dbReference type="KEGG" id="abs:AZOBR_p1120023"/>
<dbReference type="Proteomes" id="UP000007319">
    <property type="component" value="Plasmid AZOBR_p1"/>
</dbReference>
<dbReference type="InterPro" id="IPR023485">
    <property type="entry name" value="Ptyr_pPase"/>
</dbReference>
<dbReference type="SUPFAM" id="SSF52788">
    <property type="entry name" value="Phosphotyrosine protein phosphatases I"/>
    <property type="match status" value="1"/>
</dbReference>
<keyword evidence="4" id="KW-1185">Reference proteome</keyword>
<reference evidence="3 4" key="1">
    <citation type="journal article" date="2011" name="PLoS Genet.">
        <title>Azospirillum genomes reveal transition of bacteria from aquatic to terrestrial environments.</title>
        <authorList>
            <person name="Wisniewski-Dye F."/>
            <person name="Borziak K."/>
            <person name="Khalsa-Moyers G."/>
            <person name="Alexandre G."/>
            <person name="Sukharnikov L.O."/>
            <person name="Wuichet K."/>
            <person name="Hurst G.B."/>
            <person name="McDonald W.H."/>
            <person name="Robertson J.S."/>
            <person name="Barbe V."/>
            <person name="Calteau A."/>
            <person name="Rouy Z."/>
            <person name="Mangenot S."/>
            <person name="Prigent-Combaret C."/>
            <person name="Normand P."/>
            <person name="Boyer M."/>
            <person name="Siguier P."/>
            <person name="Dessaux Y."/>
            <person name="Elmerich C."/>
            <person name="Condemine G."/>
            <person name="Krishnen G."/>
            <person name="Kennedy I."/>
            <person name="Paterson A.H."/>
            <person name="Gonzalez V."/>
            <person name="Mavingui P."/>
            <person name="Zhulin I.B."/>
        </authorList>
    </citation>
    <scope>NUCLEOTIDE SEQUENCE [LARGE SCALE GENOMIC DNA]</scope>
    <source>
        <strain evidence="3 4">Sp245</strain>
    </source>
</reference>
<sequence length="153" mass="17351">MAPVLQPLPVTSVLFACTYNMIRSPMAAAIMRHFHGTRVYVDSVGVREGDEVDPFAVAVMEEMGIDLSRHRCRSFEDLEDTNFDLIVSLSPEAQHRAIEMTRTMACDVEFWNTFDPTLVDGNREAMLEAYRKVRDGLLGRIKERFPLSRGPTV</sequence>
<proteinExistence type="predicted"/>
<feature type="domain" description="Phosphotyrosine protein phosphatase I" evidence="2">
    <location>
        <begin position="11"/>
        <end position="147"/>
    </location>
</feature>
<dbReference type="Gene3D" id="3.40.50.2300">
    <property type="match status" value="1"/>
</dbReference>